<reference evidence="4" key="1">
    <citation type="submission" date="2020-01" db="EMBL/GenBank/DDBJ databases">
        <authorList>
            <consortium name="DOE Joint Genome Institute"/>
            <person name="Haridas S."/>
            <person name="Albert R."/>
            <person name="Binder M."/>
            <person name="Bloem J."/>
            <person name="Labutti K."/>
            <person name="Salamov A."/>
            <person name="Andreopoulos B."/>
            <person name="Baker S.E."/>
            <person name="Barry K."/>
            <person name="Bills G."/>
            <person name="Bluhm B.H."/>
            <person name="Cannon C."/>
            <person name="Castanera R."/>
            <person name="Culley D.E."/>
            <person name="Daum C."/>
            <person name="Ezra D."/>
            <person name="Gonzalez J.B."/>
            <person name="Henrissat B."/>
            <person name="Kuo A."/>
            <person name="Liang C."/>
            <person name="Lipzen A."/>
            <person name="Lutzoni F."/>
            <person name="Magnuson J."/>
            <person name="Mondo S."/>
            <person name="Nolan M."/>
            <person name="Ohm R."/>
            <person name="Pangilinan J."/>
            <person name="Park H.-J."/>
            <person name="Ramirez L."/>
            <person name="Alfaro M."/>
            <person name="Sun H."/>
            <person name="Tritt A."/>
            <person name="Yoshinaga Y."/>
            <person name="Zwiers L.-H."/>
            <person name="Turgeon B.G."/>
            <person name="Goodwin S.B."/>
            <person name="Spatafora J.W."/>
            <person name="Crous P.W."/>
            <person name="Grigoriev I.V."/>
        </authorList>
    </citation>
    <scope>NUCLEOTIDE SEQUENCE</scope>
    <source>
        <strain evidence="4">CBS 342.82</strain>
    </source>
</reference>
<dbReference type="Gene3D" id="3.30.70.100">
    <property type="match status" value="1"/>
</dbReference>
<comment type="similarity">
    <text evidence="1">Belongs to the tpcK family.</text>
</comment>
<feature type="domain" description="EthD" evidence="2">
    <location>
        <begin position="18"/>
        <end position="87"/>
    </location>
</feature>
<dbReference type="RefSeq" id="XP_033464963.1">
    <property type="nucleotide sequence ID" value="XM_033603832.1"/>
</dbReference>
<dbReference type="GeneID" id="54361632"/>
<dbReference type="NCBIfam" id="TIGR02118">
    <property type="entry name" value="EthD family reductase"/>
    <property type="match status" value="1"/>
</dbReference>
<dbReference type="SUPFAM" id="SSF54909">
    <property type="entry name" value="Dimeric alpha+beta barrel"/>
    <property type="match status" value="1"/>
</dbReference>
<dbReference type="OrthoDB" id="4892971at2759"/>
<dbReference type="Pfam" id="PF07110">
    <property type="entry name" value="EthD"/>
    <property type="match status" value="1"/>
</dbReference>
<dbReference type="GO" id="GO:0016491">
    <property type="term" value="F:oxidoreductase activity"/>
    <property type="evidence" value="ECO:0007669"/>
    <property type="project" value="InterPro"/>
</dbReference>
<evidence type="ECO:0000256" key="1">
    <source>
        <dbReference type="ARBA" id="ARBA00005986"/>
    </source>
</evidence>
<organism evidence="4">
    <name type="scientific">Dissoconium aciculare CBS 342.82</name>
    <dbReference type="NCBI Taxonomy" id="1314786"/>
    <lineage>
        <taxon>Eukaryota</taxon>
        <taxon>Fungi</taxon>
        <taxon>Dikarya</taxon>
        <taxon>Ascomycota</taxon>
        <taxon>Pezizomycotina</taxon>
        <taxon>Dothideomycetes</taxon>
        <taxon>Dothideomycetidae</taxon>
        <taxon>Mycosphaerellales</taxon>
        <taxon>Dissoconiaceae</taxon>
        <taxon>Dissoconium</taxon>
    </lineage>
</organism>
<evidence type="ECO:0000313" key="4">
    <source>
        <dbReference type="RefSeq" id="XP_033464963.1"/>
    </source>
</evidence>
<dbReference type="InterPro" id="IPR009799">
    <property type="entry name" value="EthD_dom"/>
</dbReference>
<dbReference type="PANTHER" id="PTHR40260">
    <property type="entry name" value="BLR8190 PROTEIN"/>
    <property type="match status" value="1"/>
</dbReference>
<proteinExistence type="inferred from homology"/>
<dbReference type="PANTHER" id="PTHR40260:SF2">
    <property type="entry name" value="BLR8190 PROTEIN"/>
    <property type="match status" value="1"/>
</dbReference>
<evidence type="ECO:0000313" key="3">
    <source>
        <dbReference type="Proteomes" id="UP000504637"/>
    </source>
</evidence>
<dbReference type="InterPro" id="IPR011008">
    <property type="entry name" value="Dimeric_a/b-barrel"/>
</dbReference>
<dbReference type="Proteomes" id="UP000504637">
    <property type="component" value="Unplaced"/>
</dbReference>
<accession>A0A6J3MLR4</accession>
<name>A0A6J3MLR4_9PEZI</name>
<gene>
    <name evidence="4" type="ORF">K489DRAFT_376086</name>
</gene>
<sequence>MAPTTVTVLYPSTSTFDMTYYKSTHMPLVQKSWGQYGLQSWRIIQLAPGAPYSVQAILEFSSAEDLQKAQASPEAKDVMEDIPKFSSEKPVFLGGELAFTQADV</sequence>
<evidence type="ECO:0000259" key="2">
    <source>
        <dbReference type="Pfam" id="PF07110"/>
    </source>
</evidence>
<reference evidence="4" key="3">
    <citation type="submission" date="2025-08" db="UniProtKB">
        <authorList>
            <consortium name="RefSeq"/>
        </authorList>
    </citation>
    <scope>IDENTIFICATION</scope>
    <source>
        <strain evidence="4">CBS 342.82</strain>
    </source>
</reference>
<dbReference type="AlphaFoldDB" id="A0A6J3MLR4"/>
<protein>
    <recommendedName>
        <fullName evidence="2">EthD domain-containing protein</fullName>
    </recommendedName>
</protein>
<keyword evidence="3" id="KW-1185">Reference proteome</keyword>
<reference evidence="4" key="2">
    <citation type="submission" date="2020-04" db="EMBL/GenBank/DDBJ databases">
        <authorList>
            <consortium name="NCBI Genome Project"/>
        </authorList>
    </citation>
    <scope>NUCLEOTIDE SEQUENCE</scope>
    <source>
        <strain evidence="4">CBS 342.82</strain>
    </source>
</reference>